<dbReference type="SUPFAM" id="SSF46785">
    <property type="entry name" value="Winged helix' DNA-binding domain"/>
    <property type="match status" value="1"/>
</dbReference>
<dbReference type="InterPro" id="IPR000418">
    <property type="entry name" value="Ets_dom"/>
</dbReference>
<feature type="domain" description="ETS" evidence="4">
    <location>
        <begin position="204"/>
        <end position="287"/>
    </location>
</feature>
<name>A0A815W8C8_9BILA</name>
<dbReference type="Pfam" id="PF00178">
    <property type="entry name" value="Ets"/>
    <property type="match status" value="1"/>
</dbReference>
<dbReference type="InterPro" id="IPR036388">
    <property type="entry name" value="WH-like_DNA-bd_sf"/>
</dbReference>
<evidence type="ECO:0000259" key="4">
    <source>
        <dbReference type="PROSITE" id="PS50061"/>
    </source>
</evidence>
<dbReference type="OrthoDB" id="8196042at2759"/>
<proteinExistence type="inferred from homology"/>
<dbReference type="Proteomes" id="UP000663829">
    <property type="component" value="Unassembled WGS sequence"/>
</dbReference>
<dbReference type="EMBL" id="CAJNOQ010025941">
    <property type="protein sequence ID" value="CAF1541624.1"/>
    <property type="molecule type" value="Genomic_DNA"/>
</dbReference>
<dbReference type="SMART" id="SM00413">
    <property type="entry name" value="ETS"/>
    <property type="match status" value="1"/>
</dbReference>
<keyword evidence="2 3" id="KW-0238">DNA-binding</keyword>
<dbReference type="PANTHER" id="PTHR11849">
    <property type="entry name" value="ETS"/>
    <property type="match status" value="1"/>
</dbReference>
<keyword evidence="7" id="KW-1185">Reference proteome</keyword>
<dbReference type="EMBL" id="CAJOBC010091581">
    <property type="protein sequence ID" value="CAF4402029.1"/>
    <property type="molecule type" value="Genomic_DNA"/>
</dbReference>
<evidence type="ECO:0000313" key="7">
    <source>
        <dbReference type="Proteomes" id="UP000663829"/>
    </source>
</evidence>
<dbReference type="PANTHER" id="PTHR11849:SF133">
    <property type="entry name" value="ETS DOMAIN-CONTAINING PROTEIN"/>
    <property type="match status" value="1"/>
</dbReference>
<dbReference type="GO" id="GO:0043565">
    <property type="term" value="F:sequence-specific DNA binding"/>
    <property type="evidence" value="ECO:0007669"/>
    <property type="project" value="InterPro"/>
</dbReference>
<dbReference type="Gene3D" id="1.10.10.10">
    <property type="entry name" value="Winged helix-like DNA-binding domain superfamily/Winged helix DNA-binding domain"/>
    <property type="match status" value="1"/>
</dbReference>
<dbReference type="Proteomes" id="UP000681722">
    <property type="component" value="Unassembled WGS sequence"/>
</dbReference>
<dbReference type="InterPro" id="IPR046328">
    <property type="entry name" value="ETS_fam"/>
</dbReference>
<organism evidence="5 7">
    <name type="scientific">Didymodactylos carnosus</name>
    <dbReference type="NCBI Taxonomy" id="1234261"/>
    <lineage>
        <taxon>Eukaryota</taxon>
        <taxon>Metazoa</taxon>
        <taxon>Spiralia</taxon>
        <taxon>Gnathifera</taxon>
        <taxon>Rotifera</taxon>
        <taxon>Eurotatoria</taxon>
        <taxon>Bdelloidea</taxon>
        <taxon>Philodinida</taxon>
        <taxon>Philodinidae</taxon>
        <taxon>Didymodactylos</taxon>
    </lineage>
</organism>
<reference evidence="5" key="1">
    <citation type="submission" date="2021-02" db="EMBL/GenBank/DDBJ databases">
        <authorList>
            <person name="Nowell W R."/>
        </authorList>
    </citation>
    <scope>NUCLEOTIDE SEQUENCE</scope>
</reference>
<evidence type="ECO:0000313" key="6">
    <source>
        <dbReference type="EMBL" id="CAF4402029.1"/>
    </source>
</evidence>
<evidence type="ECO:0000256" key="1">
    <source>
        <dbReference type="ARBA" id="ARBA00005562"/>
    </source>
</evidence>
<sequence>MLFTKEMFAAQSPISSQCSGDKFEPEKQSWSVIDCDWRKSGCQQQPFSDEAKLYSRADILQTVNNTRGYTHSGYFQDRSISKLFLNDQEESIFRGDLITLLRSLATPQYCGVSPSNSFTSGQVNILHQQQQVEAQSLTNGMFPFPTVPVSNKLSEKLNGSSFNFSTSMDHSTLLPTTPPRMLSRVADIADWLVVDSTTKRERRPLLHEFLRRLLNNPEYHHLATYVVPKEGIFKLHKPDDVADLWQYIKGRKSKKRMTYDTFSRGIRYYYRKGVMKVNPGQHTFRFGPQLRFSELWRPWTH</sequence>
<evidence type="ECO:0000313" key="5">
    <source>
        <dbReference type="EMBL" id="CAF1541624.1"/>
    </source>
</evidence>
<dbReference type="PRINTS" id="PR00454">
    <property type="entry name" value="ETSDOMAIN"/>
</dbReference>
<dbReference type="AlphaFoldDB" id="A0A815W8C8"/>
<gene>
    <name evidence="5" type="ORF">GPM918_LOCUS38662</name>
    <name evidence="6" type="ORF">SRO942_LOCUS39501</name>
</gene>
<dbReference type="GO" id="GO:0005634">
    <property type="term" value="C:nucleus"/>
    <property type="evidence" value="ECO:0007669"/>
    <property type="project" value="UniProtKB-SubCell"/>
</dbReference>
<dbReference type="GO" id="GO:0000981">
    <property type="term" value="F:DNA-binding transcription factor activity, RNA polymerase II-specific"/>
    <property type="evidence" value="ECO:0007669"/>
    <property type="project" value="TreeGrafter"/>
</dbReference>
<keyword evidence="3" id="KW-0539">Nucleus</keyword>
<comment type="caution">
    <text evidence="5">The sequence shown here is derived from an EMBL/GenBank/DDBJ whole genome shotgun (WGS) entry which is preliminary data.</text>
</comment>
<comment type="similarity">
    <text evidence="1 3">Belongs to the ETS family.</text>
</comment>
<comment type="subcellular location">
    <subcellularLocation>
        <location evidence="3">Nucleus</location>
    </subcellularLocation>
</comment>
<evidence type="ECO:0000256" key="2">
    <source>
        <dbReference type="ARBA" id="ARBA00023125"/>
    </source>
</evidence>
<dbReference type="InterPro" id="IPR036390">
    <property type="entry name" value="WH_DNA-bd_sf"/>
</dbReference>
<protein>
    <recommendedName>
        <fullName evidence="4">ETS domain-containing protein</fullName>
    </recommendedName>
</protein>
<accession>A0A815W8C8</accession>
<dbReference type="PROSITE" id="PS50061">
    <property type="entry name" value="ETS_DOMAIN_3"/>
    <property type="match status" value="1"/>
</dbReference>
<evidence type="ECO:0000256" key="3">
    <source>
        <dbReference type="RuleBase" id="RU004019"/>
    </source>
</evidence>
<dbReference type="GO" id="GO:0030154">
    <property type="term" value="P:cell differentiation"/>
    <property type="evidence" value="ECO:0007669"/>
    <property type="project" value="TreeGrafter"/>
</dbReference>